<dbReference type="Pfam" id="PF12686">
    <property type="entry name" value="DUF3800"/>
    <property type="match status" value="1"/>
</dbReference>
<dbReference type="InterPro" id="IPR024524">
    <property type="entry name" value="DUF3800"/>
</dbReference>
<keyword evidence="2" id="KW-1185">Reference proteome</keyword>
<gene>
    <name evidence="1" type="primary">54</name>
    <name evidence="1" type="ORF">SEA_KENNA_54</name>
</gene>
<dbReference type="KEGG" id="vg:55010059"/>
<sequence length="253" mass="29079">MSRTTDWVIEHEERMMIESGYYDQLIEPTPDPAPPPKKPALYVFMDESGDMTFDKKGTQHFVLSAVLTDDPCPSAAVIQALKYEQMSKGSDHFEFHATENSTGTRKRVADAISTIDTIRVHSLWIDKAYAHPSKQSKVALFSLFGQAMGRYIGLCYQGRYSKIVMVFDSVLTKKEQGAFKSAVVPQLKQLDAEFRLLFHPVKSELNGQIADYFSWSLFRELESNDPEPRARLKPVPWTNFNLFQRGHTRYWER</sequence>
<dbReference type="GeneID" id="55010059"/>
<evidence type="ECO:0000313" key="1">
    <source>
        <dbReference type="EMBL" id="AZS12330.1"/>
    </source>
</evidence>
<organism evidence="1 2">
    <name type="scientific">Gordonia phage Kenna</name>
    <dbReference type="NCBI Taxonomy" id="2499025"/>
    <lineage>
        <taxon>Viruses</taxon>
        <taxon>Duplodnaviria</taxon>
        <taxon>Heunggongvirae</taxon>
        <taxon>Uroviricota</taxon>
        <taxon>Caudoviricetes</taxon>
        <taxon>Langleyhallvirinae</taxon>
        <taxon>Getalongvirus</taxon>
        <taxon>Getalongvirus kenna</taxon>
    </lineage>
</organism>
<evidence type="ECO:0008006" key="3">
    <source>
        <dbReference type="Google" id="ProtNLM"/>
    </source>
</evidence>
<name>A0A3S9UPV8_9CAUD</name>
<dbReference type="Proteomes" id="UP000287034">
    <property type="component" value="Segment"/>
</dbReference>
<protein>
    <recommendedName>
        <fullName evidence="3">DUF3800 domain-containing protein</fullName>
    </recommendedName>
</protein>
<dbReference type="EMBL" id="MK279906">
    <property type="protein sequence ID" value="AZS12330.1"/>
    <property type="molecule type" value="Genomic_DNA"/>
</dbReference>
<evidence type="ECO:0000313" key="2">
    <source>
        <dbReference type="Proteomes" id="UP000287034"/>
    </source>
</evidence>
<dbReference type="RefSeq" id="YP_009818670.1">
    <property type="nucleotide sequence ID" value="NC_048141.1"/>
</dbReference>
<reference evidence="1 2" key="1">
    <citation type="submission" date="2018-12" db="EMBL/GenBank/DDBJ databases">
        <authorList>
            <person name="Schwell I.Y."/>
            <person name="Nasser A.S."/>
            <person name="Makara A.R."/>
            <person name="Candra L.M."/>
            <person name="Okorie E.C."/>
            <person name="Grossman C.A."/>
            <person name="Agarwal Y.D."/>
            <person name="Houseworth C.D."/>
            <person name="Aull H.G."/>
            <person name="Bortz R.L."/>
            <person name="Warner M.H."/>
            <person name="Garlena R.A."/>
            <person name="Russell D.A."/>
            <person name="Pope W.H."/>
            <person name="Jacobs-Sera D."/>
            <person name="Hatfull G.F."/>
        </authorList>
    </citation>
    <scope>NUCLEOTIDE SEQUENCE [LARGE SCALE GENOMIC DNA]</scope>
</reference>
<proteinExistence type="predicted"/>
<accession>A0A3S9UPV8</accession>